<proteinExistence type="predicted"/>
<reference evidence="1" key="1">
    <citation type="submission" date="2014-09" db="EMBL/GenBank/DDBJ databases">
        <authorList>
            <person name="Magalhaes I.L.F."/>
            <person name="Oliveira U."/>
            <person name="Santos F.R."/>
            <person name="Vidigal T.H.D.A."/>
            <person name="Brescovit A.D."/>
            <person name="Santos A.J."/>
        </authorList>
    </citation>
    <scope>NUCLEOTIDE SEQUENCE</scope>
    <source>
        <tissue evidence="1">Shoot tissue taken approximately 20 cm above the soil surface</tissue>
    </source>
</reference>
<dbReference type="AlphaFoldDB" id="A0A0A9F2X3"/>
<protein>
    <submittedName>
        <fullName evidence="1">Uncharacterized protein</fullName>
    </submittedName>
</protein>
<reference evidence="1" key="2">
    <citation type="journal article" date="2015" name="Data Brief">
        <title>Shoot transcriptome of the giant reed, Arundo donax.</title>
        <authorList>
            <person name="Barrero R.A."/>
            <person name="Guerrero F.D."/>
            <person name="Moolhuijzen P."/>
            <person name="Goolsby J.A."/>
            <person name="Tidwell J."/>
            <person name="Bellgard S.E."/>
            <person name="Bellgard M.I."/>
        </authorList>
    </citation>
    <scope>NUCLEOTIDE SEQUENCE</scope>
    <source>
        <tissue evidence="1">Shoot tissue taken approximately 20 cm above the soil surface</tissue>
    </source>
</reference>
<dbReference type="EMBL" id="GBRH01195293">
    <property type="protein sequence ID" value="JAE02603.1"/>
    <property type="molecule type" value="Transcribed_RNA"/>
</dbReference>
<sequence>MAGVTSCPAAAAADMWRRPNNPIKKSCLVGGRKGEPKLLCSASLDPTREGDGR</sequence>
<evidence type="ECO:0000313" key="1">
    <source>
        <dbReference type="EMBL" id="JAE02603.1"/>
    </source>
</evidence>
<accession>A0A0A9F2X3</accession>
<organism evidence="1">
    <name type="scientific">Arundo donax</name>
    <name type="common">Giant reed</name>
    <name type="synonym">Donax arundinaceus</name>
    <dbReference type="NCBI Taxonomy" id="35708"/>
    <lineage>
        <taxon>Eukaryota</taxon>
        <taxon>Viridiplantae</taxon>
        <taxon>Streptophyta</taxon>
        <taxon>Embryophyta</taxon>
        <taxon>Tracheophyta</taxon>
        <taxon>Spermatophyta</taxon>
        <taxon>Magnoliopsida</taxon>
        <taxon>Liliopsida</taxon>
        <taxon>Poales</taxon>
        <taxon>Poaceae</taxon>
        <taxon>PACMAD clade</taxon>
        <taxon>Arundinoideae</taxon>
        <taxon>Arundineae</taxon>
        <taxon>Arundo</taxon>
    </lineage>
</organism>
<name>A0A0A9F2X3_ARUDO</name>